<gene>
    <name evidence="2" type="ORF">LEM8419_03554</name>
</gene>
<evidence type="ECO:0000256" key="1">
    <source>
        <dbReference type="SAM" id="Phobius"/>
    </source>
</evidence>
<keyword evidence="1" id="KW-0812">Transmembrane</keyword>
<keyword evidence="1" id="KW-1133">Transmembrane helix</keyword>
<dbReference type="RefSeq" id="WP_238752505.1">
    <property type="nucleotide sequence ID" value="NZ_CAKLPZ010000007.1"/>
</dbReference>
<comment type="caution">
    <text evidence="2">The sequence shown here is derived from an EMBL/GenBank/DDBJ whole genome shotgun (WGS) entry which is preliminary data.</text>
</comment>
<name>A0ABN8F6U4_9BACT</name>
<organism evidence="2 3">
    <name type="scientific">Neolewinella maritima</name>
    <dbReference type="NCBI Taxonomy" id="1383882"/>
    <lineage>
        <taxon>Bacteria</taxon>
        <taxon>Pseudomonadati</taxon>
        <taxon>Bacteroidota</taxon>
        <taxon>Saprospiria</taxon>
        <taxon>Saprospirales</taxon>
        <taxon>Lewinellaceae</taxon>
        <taxon>Neolewinella</taxon>
    </lineage>
</organism>
<proteinExistence type="predicted"/>
<dbReference type="EMBL" id="CAKLPZ010000007">
    <property type="protein sequence ID" value="CAH1002682.1"/>
    <property type="molecule type" value="Genomic_DNA"/>
</dbReference>
<evidence type="ECO:0000313" key="3">
    <source>
        <dbReference type="Proteomes" id="UP000837803"/>
    </source>
</evidence>
<reference evidence="2" key="1">
    <citation type="submission" date="2021-12" db="EMBL/GenBank/DDBJ databases">
        <authorList>
            <person name="Rodrigo-Torres L."/>
            <person name="Arahal R. D."/>
            <person name="Lucena T."/>
        </authorList>
    </citation>
    <scope>NUCLEOTIDE SEQUENCE</scope>
    <source>
        <strain evidence="2">CECT 8419</strain>
    </source>
</reference>
<evidence type="ECO:0000313" key="2">
    <source>
        <dbReference type="EMBL" id="CAH1002682.1"/>
    </source>
</evidence>
<dbReference type="Proteomes" id="UP000837803">
    <property type="component" value="Unassembled WGS sequence"/>
</dbReference>
<keyword evidence="1" id="KW-0472">Membrane</keyword>
<sequence length="51" mass="6169">MITGYVIGLLVSLLIQRYYTSPDKQTKWHYVVLVWTYIVFAVLYEWVKSHF</sequence>
<accession>A0ABN8F6U4</accession>
<protein>
    <submittedName>
        <fullName evidence="2">Uncharacterized protein</fullName>
    </submittedName>
</protein>
<keyword evidence="3" id="KW-1185">Reference proteome</keyword>
<feature type="transmembrane region" description="Helical" evidence="1">
    <location>
        <begin position="28"/>
        <end position="47"/>
    </location>
</feature>